<protein>
    <submittedName>
        <fullName evidence="2">Uncharacterized protein</fullName>
    </submittedName>
</protein>
<organism evidence="2 3">
    <name type="scientific">Protopolystoma xenopodis</name>
    <dbReference type="NCBI Taxonomy" id="117903"/>
    <lineage>
        <taxon>Eukaryota</taxon>
        <taxon>Metazoa</taxon>
        <taxon>Spiralia</taxon>
        <taxon>Lophotrochozoa</taxon>
        <taxon>Platyhelminthes</taxon>
        <taxon>Monogenea</taxon>
        <taxon>Polyopisthocotylea</taxon>
        <taxon>Polystomatidea</taxon>
        <taxon>Polystomatidae</taxon>
        <taxon>Protopolystoma</taxon>
    </lineage>
</organism>
<sequence>MVQSYNELQLTSNLCDPLTRTETTASQTAKEQNARPLAVPCLANPGLRRSHTDSSHQRVPDTDFEVGLFTLGFPLLGPINHSNKPLIHIPPPPTSSPPVFRQGNGFAGAYNLQSSSPQNCHKEIPTDQTCRPCFSDQRSVCQSQLQRGCCLAASPITFVSIDGHGSAVWPATTPVTTISSFRTRPGTPTLGKAALFAKSQMAHSAGACSQLTSPHQKHHSPKHSNQQQIQPSHLPTSQHSKNTAMFQGSPNIRMQIVQSLSGDKVDSQSHPAYPVSKSGFYNSVDEISSTMSQDEKRQTEILANLCESERSSHLEISSKQHQLQLISPSSLLKKSPCATMTTQNASDHLSIIHKPGVINEINQVKNIAILKNVQKQGNKKAFMNIVLNLNNSIHQQQDLHVDTRLGSSKKVASAHDYMNNLSLTSENNVKKKSQLHLNTYEHICNIYENESCRSEVACSSENIRQVFLKIIFFKNRFGIFMEFI</sequence>
<proteinExistence type="predicted"/>
<keyword evidence="3" id="KW-1185">Reference proteome</keyword>
<evidence type="ECO:0000256" key="1">
    <source>
        <dbReference type="SAM" id="MobiDB-lite"/>
    </source>
</evidence>
<feature type="compositionally biased region" description="Polar residues" evidence="1">
    <location>
        <begin position="229"/>
        <end position="244"/>
    </location>
</feature>
<reference evidence="2" key="1">
    <citation type="submission" date="2018-11" db="EMBL/GenBank/DDBJ databases">
        <authorList>
            <consortium name="Pathogen Informatics"/>
        </authorList>
    </citation>
    <scope>NUCLEOTIDE SEQUENCE</scope>
</reference>
<gene>
    <name evidence="2" type="ORF">PXEA_LOCUS4399</name>
</gene>
<evidence type="ECO:0000313" key="2">
    <source>
        <dbReference type="EMBL" id="VEL10959.1"/>
    </source>
</evidence>
<accession>A0A3S4ZSK6</accession>
<dbReference type="EMBL" id="CAAALY010010405">
    <property type="protein sequence ID" value="VEL10959.1"/>
    <property type="molecule type" value="Genomic_DNA"/>
</dbReference>
<dbReference type="AlphaFoldDB" id="A0A3S4ZSK6"/>
<comment type="caution">
    <text evidence="2">The sequence shown here is derived from an EMBL/GenBank/DDBJ whole genome shotgun (WGS) entry which is preliminary data.</text>
</comment>
<name>A0A3S4ZSK6_9PLAT</name>
<feature type="region of interest" description="Disordered" evidence="1">
    <location>
        <begin position="206"/>
        <end position="244"/>
    </location>
</feature>
<dbReference type="Proteomes" id="UP000784294">
    <property type="component" value="Unassembled WGS sequence"/>
</dbReference>
<evidence type="ECO:0000313" key="3">
    <source>
        <dbReference type="Proteomes" id="UP000784294"/>
    </source>
</evidence>